<evidence type="ECO:0000313" key="3">
    <source>
        <dbReference type="Proteomes" id="UP001597419"/>
    </source>
</evidence>
<keyword evidence="1" id="KW-0812">Transmembrane</keyword>
<keyword evidence="3" id="KW-1185">Reference proteome</keyword>
<sequence length="91" mass="9799">MPSRHGPAGHTKHEHLMLAFATGVQLTLAALAWTDLAIRPAAEIRGPKRRWAWIIAINFAGPLAYLVYGRRPIDPAAPGPAAPPIPAPRPQ</sequence>
<feature type="transmembrane region" description="Helical" evidence="1">
    <location>
        <begin position="16"/>
        <end position="38"/>
    </location>
</feature>
<organism evidence="2 3">
    <name type="scientific">Amycolatopsis samaneae</name>
    <dbReference type="NCBI Taxonomy" id="664691"/>
    <lineage>
        <taxon>Bacteria</taxon>
        <taxon>Bacillati</taxon>
        <taxon>Actinomycetota</taxon>
        <taxon>Actinomycetes</taxon>
        <taxon>Pseudonocardiales</taxon>
        <taxon>Pseudonocardiaceae</taxon>
        <taxon>Amycolatopsis</taxon>
    </lineage>
</organism>
<name>A0ABW5GRH3_9PSEU</name>
<keyword evidence="1" id="KW-0472">Membrane</keyword>
<dbReference type="EMBL" id="JBHUKU010000021">
    <property type="protein sequence ID" value="MFD2463388.1"/>
    <property type="molecule type" value="Genomic_DNA"/>
</dbReference>
<protein>
    <submittedName>
        <fullName evidence="2">PLD nuclease N-terminal domain-containing protein</fullName>
    </submittedName>
</protein>
<reference evidence="3" key="1">
    <citation type="journal article" date="2019" name="Int. J. Syst. Evol. Microbiol.">
        <title>The Global Catalogue of Microorganisms (GCM) 10K type strain sequencing project: providing services to taxonomists for standard genome sequencing and annotation.</title>
        <authorList>
            <consortium name="The Broad Institute Genomics Platform"/>
            <consortium name="The Broad Institute Genome Sequencing Center for Infectious Disease"/>
            <person name="Wu L."/>
            <person name="Ma J."/>
        </authorList>
    </citation>
    <scope>NUCLEOTIDE SEQUENCE [LARGE SCALE GENOMIC DNA]</scope>
    <source>
        <strain evidence="3">CGMCC 4.7643</strain>
    </source>
</reference>
<proteinExistence type="predicted"/>
<dbReference type="Proteomes" id="UP001597419">
    <property type="component" value="Unassembled WGS sequence"/>
</dbReference>
<evidence type="ECO:0000256" key="1">
    <source>
        <dbReference type="SAM" id="Phobius"/>
    </source>
</evidence>
<comment type="caution">
    <text evidence="2">The sequence shown here is derived from an EMBL/GenBank/DDBJ whole genome shotgun (WGS) entry which is preliminary data.</text>
</comment>
<evidence type="ECO:0000313" key="2">
    <source>
        <dbReference type="EMBL" id="MFD2463388.1"/>
    </source>
</evidence>
<dbReference type="RefSeq" id="WP_345400049.1">
    <property type="nucleotide sequence ID" value="NZ_BAABHG010000011.1"/>
</dbReference>
<accession>A0ABW5GRH3</accession>
<gene>
    <name evidence="2" type="ORF">ACFSYJ_32585</name>
</gene>
<feature type="transmembrane region" description="Helical" evidence="1">
    <location>
        <begin position="50"/>
        <end position="68"/>
    </location>
</feature>
<keyword evidence="1" id="KW-1133">Transmembrane helix</keyword>